<protein>
    <submittedName>
        <fullName evidence="2">Uncharacterized protein</fullName>
    </submittedName>
</protein>
<evidence type="ECO:0000256" key="1">
    <source>
        <dbReference type="SAM" id="Phobius"/>
    </source>
</evidence>
<dbReference type="Proteomes" id="UP000321935">
    <property type="component" value="Unassembled WGS sequence"/>
</dbReference>
<gene>
    <name evidence="2" type="ORF">ESV85_11825</name>
</gene>
<name>A0A5C7ARA2_9BACT</name>
<dbReference type="AlphaFoldDB" id="A0A5C7ARA2"/>
<keyword evidence="1" id="KW-1133">Transmembrane helix</keyword>
<organism evidence="2 3">
    <name type="scientific">Algoriphagus aquimarinus</name>
    <dbReference type="NCBI Taxonomy" id="237018"/>
    <lineage>
        <taxon>Bacteria</taxon>
        <taxon>Pseudomonadati</taxon>
        <taxon>Bacteroidota</taxon>
        <taxon>Cytophagia</taxon>
        <taxon>Cytophagales</taxon>
        <taxon>Cyclobacteriaceae</taxon>
        <taxon>Algoriphagus</taxon>
    </lineage>
</organism>
<dbReference type="RefSeq" id="WP_146917835.1">
    <property type="nucleotide sequence ID" value="NZ_VORW01000006.1"/>
</dbReference>
<keyword evidence="1" id="KW-0472">Membrane</keyword>
<dbReference type="EMBL" id="VORW01000006">
    <property type="protein sequence ID" value="TXE11228.1"/>
    <property type="molecule type" value="Genomic_DNA"/>
</dbReference>
<accession>A0A5C7ARA2</accession>
<evidence type="ECO:0000313" key="2">
    <source>
        <dbReference type="EMBL" id="TXE11228.1"/>
    </source>
</evidence>
<comment type="caution">
    <text evidence="2">The sequence shown here is derived from an EMBL/GenBank/DDBJ whole genome shotgun (WGS) entry which is preliminary data.</text>
</comment>
<evidence type="ECO:0000313" key="3">
    <source>
        <dbReference type="Proteomes" id="UP000321935"/>
    </source>
</evidence>
<reference evidence="2 3" key="1">
    <citation type="submission" date="2019-08" db="EMBL/GenBank/DDBJ databases">
        <title>Genomes sequence of Algoriphagus aquimarinus ACAM450.</title>
        <authorList>
            <person name="Bowman J.P."/>
        </authorList>
    </citation>
    <scope>NUCLEOTIDE SEQUENCE [LARGE SCALE GENOMIC DNA]</scope>
    <source>
        <strain evidence="2 3">ACAM 450</strain>
    </source>
</reference>
<sequence>MHERWNEIYQLVETYLALLTSIASIGSLVFVWLGYKLAKGFLDQHREKVKHEQKQKIIIDCIQLTYKLKSNFLQYYGIPNYDVFDDSNSDEIGITLDWIINQHIKRSDYFISIDNQIHELRAYFLILNNDKLNSQIERFPKIINKLNSIYYEITFYRSEHLNKKAWEIVVDLEELDAEKNPKNVLLLSFKALNILANDLVSLYQSDRIIF</sequence>
<keyword evidence="1" id="KW-0812">Transmembrane</keyword>
<feature type="transmembrane region" description="Helical" evidence="1">
    <location>
        <begin position="15"/>
        <end position="35"/>
    </location>
</feature>
<proteinExistence type="predicted"/>